<dbReference type="AlphaFoldDB" id="A0A7J6CH14"/>
<accession>A0A7J6CH14</accession>
<dbReference type="EMBL" id="JAAMOB010000012">
    <property type="protein sequence ID" value="KAF4106609.1"/>
    <property type="molecule type" value="Genomic_DNA"/>
</dbReference>
<evidence type="ECO:0000313" key="1">
    <source>
        <dbReference type="EMBL" id="KAF4106609.1"/>
    </source>
</evidence>
<organism evidence="1 2">
    <name type="scientific">Onychostoma macrolepis</name>
    <dbReference type="NCBI Taxonomy" id="369639"/>
    <lineage>
        <taxon>Eukaryota</taxon>
        <taxon>Metazoa</taxon>
        <taxon>Chordata</taxon>
        <taxon>Craniata</taxon>
        <taxon>Vertebrata</taxon>
        <taxon>Euteleostomi</taxon>
        <taxon>Actinopterygii</taxon>
        <taxon>Neopterygii</taxon>
        <taxon>Teleostei</taxon>
        <taxon>Ostariophysi</taxon>
        <taxon>Cypriniformes</taxon>
        <taxon>Cyprinidae</taxon>
        <taxon>Acrossocheilinae</taxon>
        <taxon>Onychostoma</taxon>
    </lineage>
</organism>
<evidence type="ECO:0000313" key="2">
    <source>
        <dbReference type="Proteomes" id="UP000579812"/>
    </source>
</evidence>
<protein>
    <submittedName>
        <fullName evidence="1">Uncharacterized protein</fullName>
    </submittedName>
</protein>
<dbReference type="Proteomes" id="UP000579812">
    <property type="component" value="Unassembled WGS sequence"/>
</dbReference>
<gene>
    <name evidence="1" type="ORF">G5714_012599</name>
</gene>
<reference evidence="1 2" key="1">
    <citation type="submission" date="2020-04" db="EMBL/GenBank/DDBJ databases">
        <title>Chromosome-level genome assembly of a cyprinid fish Onychostoma macrolepis by integration of Nanopore Sequencing, Bionano and Hi-C technology.</title>
        <authorList>
            <person name="Wang D."/>
        </authorList>
    </citation>
    <scope>NUCLEOTIDE SEQUENCE [LARGE SCALE GENOMIC DNA]</scope>
    <source>
        <strain evidence="1">SWU-2019</strain>
        <tissue evidence="1">Muscle</tissue>
    </source>
</reference>
<name>A0A7J6CH14_9TELE</name>
<comment type="caution">
    <text evidence="1">The sequence shown here is derived from an EMBL/GenBank/DDBJ whole genome shotgun (WGS) entry which is preliminary data.</text>
</comment>
<keyword evidence="2" id="KW-1185">Reference proteome</keyword>
<sequence>MDQNLLTGLLAECMYYVLLLSRSTPSSPSSKSSPIMTTDVQSLPVMAASPESAYYMSTDVQSSLIRATDFHYYSYTPSCIRFSPRIQSRAAKSTPVVLEDLTPVVPSLVVLEDLTPGVPSLVVLENLTPGVSSSMFLDNPLQNGSCCHSQENCLHL</sequence>
<proteinExistence type="predicted"/>